<feature type="binding site" evidence="8">
    <location>
        <position position="435"/>
    </location>
    <ligand>
        <name>[4Fe-4S] cluster</name>
        <dbReference type="ChEBI" id="CHEBI:49883"/>
        <label>2</label>
    </ligand>
</feature>
<dbReference type="SUPFAM" id="SSF142019">
    <property type="entry name" value="Nqo1 FMN-binding domain-like"/>
    <property type="match status" value="1"/>
</dbReference>
<dbReference type="InterPro" id="IPR037225">
    <property type="entry name" value="Nuo51_FMN-bd_sf"/>
</dbReference>
<dbReference type="Gene3D" id="3.40.50.11540">
    <property type="entry name" value="NADH-ubiquinone oxidoreductase 51kDa subunit"/>
    <property type="match status" value="1"/>
</dbReference>
<dbReference type="Proteomes" id="UP001548189">
    <property type="component" value="Unassembled WGS sequence"/>
</dbReference>
<comment type="cofactor">
    <cofactor evidence="8">
        <name>[4Fe-4S] cluster</name>
        <dbReference type="ChEBI" id="CHEBI:49883"/>
    </cofactor>
    <text evidence="8">Binds 2 [4Fe-4S] clusters per subunit.</text>
</comment>
<dbReference type="HAMAP" id="MF_00461">
    <property type="entry name" value="RsxC_RnfC"/>
    <property type="match status" value="1"/>
</dbReference>
<keyword evidence="7 8" id="KW-0411">Iron-sulfur</keyword>
<protein>
    <recommendedName>
        <fullName evidence="8">Ion-translocating oxidoreductase complex subunit C</fullName>
        <ecNumber evidence="8">7.-.-.-</ecNumber>
    </recommendedName>
    <alternativeName>
        <fullName evidence="8">Rnf electron transport complex subunit C</fullName>
    </alternativeName>
</protein>
<keyword evidence="5 8" id="KW-0249">Electron transport</keyword>
<feature type="binding site" evidence="8">
    <location>
        <position position="438"/>
    </location>
    <ligand>
        <name>[4Fe-4S] cluster</name>
        <dbReference type="ChEBI" id="CHEBI:49883"/>
        <label>2</label>
    </ligand>
</feature>
<accession>A0ABV2BPG5</accession>
<evidence type="ECO:0000256" key="2">
    <source>
        <dbReference type="ARBA" id="ARBA00022485"/>
    </source>
</evidence>
<dbReference type="PANTHER" id="PTHR43034">
    <property type="entry name" value="ION-TRANSLOCATING OXIDOREDUCTASE COMPLEX SUBUNIT C"/>
    <property type="match status" value="1"/>
</dbReference>
<dbReference type="RefSeq" id="WP_353873382.1">
    <property type="nucleotide sequence ID" value="NZ_JBEVCJ010000001.1"/>
</dbReference>
<dbReference type="SUPFAM" id="SSF46548">
    <property type="entry name" value="alpha-helical ferredoxin"/>
    <property type="match status" value="1"/>
</dbReference>
<dbReference type="Pfam" id="PF12838">
    <property type="entry name" value="Fer4_7"/>
    <property type="match status" value="1"/>
</dbReference>
<evidence type="ECO:0000313" key="11">
    <source>
        <dbReference type="EMBL" id="MET1253842.1"/>
    </source>
</evidence>
<evidence type="ECO:0000256" key="5">
    <source>
        <dbReference type="ARBA" id="ARBA00022982"/>
    </source>
</evidence>
<sequence length="548" mass="60796">MSHTEEKTNIIFNEFTKRAPGEFHGGIHPEEYKTISNQSAIEKIKLPDRLILPIKQSIGNPGQILVAVNEQVAEGQLLIEHGNGIGAHIHAPATGIVKSIGQFYLGHPSGLPQTAIELKIRPDQSDSSIQFTPLDWKHASAILLRQRIEDAGIVGLGGATFPTHIKLSANPIETLIVNAMECEPYITCDDRLMQEHAEKIIIGALISARILAAQSIVIAIEDNKPEAIAALQHAILDAKNFNTTQISLEICVAPTKYPSGGEKQTIELVTGKQVPKGKLPATLGLVVQNIATLYAIYQAVIQGLPLVRRLVTITGSLISRPGNYWIPFGTTIDELIEQFEIDRSSLSRIIMGGPLMGQSFYRFDLPVSKSTNCLIFNHDSPNTQRWLTESIPHQECIRCSECEKVCPVNLLPQQLYWFSQSDQWDNLQNQGLSDCIECGACAYVCPSEIPLVQYYRYAKSVIQHNEQKQIASDKAKQRFEFREMRLARAKAERANKHAKAAEARKKVTLNDDSLDNKKAAINEALARVKKKKSVQQTSESQSDNLTEK</sequence>
<dbReference type="InterPro" id="IPR019554">
    <property type="entry name" value="Soluble_ligand-bd"/>
</dbReference>
<dbReference type="PANTHER" id="PTHR43034:SF2">
    <property type="entry name" value="ION-TRANSLOCATING OXIDOREDUCTASE COMPLEX SUBUNIT C"/>
    <property type="match status" value="1"/>
</dbReference>
<keyword evidence="8" id="KW-0997">Cell inner membrane</keyword>
<evidence type="ECO:0000256" key="6">
    <source>
        <dbReference type="ARBA" id="ARBA00023004"/>
    </source>
</evidence>
<feature type="compositionally biased region" description="Polar residues" evidence="9">
    <location>
        <begin position="534"/>
        <end position="548"/>
    </location>
</feature>
<feature type="binding site" evidence="8">
    <location>
        <position position="402"/>
    </location>
    <ligand>
        <name>[4Fe-4S] cluster</name>
        <dbReference type="ChEBI" id="CHEBI:49883"/>
        <label>1</label>
    </ligand>
</feature>
<keyword evidence="8" id="KW-1278">Translocase</keyword>
<keyword evidence="3 8" id="KW-0479">Metal-binding</keyword>
<feature type="binding site" evidence="8">
    <location>
        <position position="399"/>
    </location>
    <ligand>
        <name>[4Fe-4S] cluster</name>
        <dbReference type="ChEBI" id="CHEBI:49883"/>
        <label>1</label>
    </ligand>
</feature>
<evidence type="ECO:0000256" key="9">
    <source>
        <dbReference type="SAM" id="MobiDB-lite"/>
    </source>
</evidence>
<comment type="subunit">
    <text evidence="8">The complex is composed of six subunits: RnfA, RnfB, RnfC, RnfD, RnfE and RnfG.</text>
</comment>
<dbReference type="EC" id="7.-.-.-" evidence="8"/>
<keyword evidence="8" id="KW-0472">Membrane</keyword>
<feature type="binding site" evidence="8">
    <location>
        <position position="406"/>
    </location>
    <ligand>
        <name>[4Fe-4S] cluster</name>
        <dbReference type="ChEBI" id="CHEBI:49883"/>
        <label>2</label>
    </ligand>
</feature>
<dbReference type="InterPro" id="IPR017900">
    <property type="entry name" value="4Fe4S_Fe_S_CS"/>
</dbReference>
<feature type="binding site" evidence="8">
    <location>
        <position position="396"/>
    </location>
    <ligand>
        <name>[4Fe-4S] cluster</name>
        <dbReference type="ChEBI" id="CHEBI:49883"/>
        <label>1</label>
    </ligand>
</feature>
<dbReference type="PROSITE" id="PS51379">
    <property type="entry name" value="4FE4S_FER_2"/>
    <property type="match status" value="2"/>
</dbReference>
<comment type="similarity">
    <text evidence="8">Belongs to the 4Fe4S bacterial-type ferredoxin family. RnfC subfamily.</text>
</comment>
<dbReference type="InterPro" id="IPR011538">
    <property type="entry name" value="Nuo51_FMN-bd"/>
</dbReference>
<reference evidence="11 12" key="1">
    <citation type="submission" date="2024-06" db="EMBL/GenBank/DDBJ databases">
        <authorList>
            <person name="Li F."/>
        </authorList>
    </citation>
    <scope>NUCLEOTIDE SEQUENCE [LARGE SCALE GENOMIC DNA]</scope>
    <source>
        <strain evidence="11 12">GXAS 311</strain>
    </source>
</reference>
<dbReference type="Gene3D" id="3.30.70.20">
    <property type="match status" value="1"/>
</dbReference>
<comment type="caution">
    <text evidence="11">The sequence shown here is derived from an EMBL/GenBank/DDBJ whole genome shotgun (WGS) entry which is preliminary data.</text>
</comment>
<feature type="region of interest" description="Disordered" evidence="9">
    <location>
        <begin position="492"/>
        <end position="513"/>
    </location>
</feature>
<keyword evidence="2 8" id="KW-0004">4Fe-4S</keyword>
<evidence type="ECO:0000256" key="1">
    <source>
        <dbReference type="ARBA" id="ARBA00022448"/>
    </source>
</evidence>
<feature type="domain" description="4Fe-4S ferredoxin-type" evidence="10">
    <location>
        <begin position="387"/>
        <end position="416"/>
    </location>
</feature>
<gene>
    <name evidence="11" type="primary">rsxC</name>
    <name evidence="8" type="synonym">rnfC</name>
    <name evidence="11" type="ORF">ABVT43_01770</name>
</gene>
<feature type="binding site" evidence="8">
    <location>
        <position position="445"/>
    </location>
    <ligand>
        <name>[4Fe-4S] cluster</name>
        <dbReference type="ChEBI" id="CHEBI:49883"/>
        <label>1</label>
    </ligand>
</feature>
<dbReference type="InterPro" id="IPR017896">
    <property type="entry name" value="4Fe4S_Fe-S-bd"/>
</dbReference>
<dbReference type="NCBIfam" id="TIGR01945">
    <property type="entry name" value="rnfC"/>
    <property type="match status" value="1"/>
</dbReference>
<name>A0ABV2BPG5_9GAMM</name>
<keyword evidence="8" id="KW-1003">Cell membrane</keyword>
<dbReference type="InterPro" id="IPR010208">
    <property type="entry name" value="Ion_transpt_RnfC/RsxC"/>
</dbReference>
<evidence type="ECO:0000256" key="4">
    <source>
        <dbReference type="ARBA" id="ARBA00022737"/>
    </source>
</evidence>
<organism evidence="11 12">
    <name type="scientific">Aliikangiella maris</name>
    <dbReference type="NCBI Taxonomy" id="3162458"/>
    <lineage>
        <taxon>Bacteria</taxon>
        <taxon>Pseudomonadati</taxon>
        <taxon>Pseudomonadota</taxon>
        <taxon>Gammaproteobacteria</taxon>
        <taxon>Oceanospirillales</taxon>
        <taxon>Pleioneaceae</taxon>
        <taxon>Aliikangiella</taxon>
    </lineage>
</organism>
<feature type="binding site" evidence="8">
    <location>
        <position position="441"/>
    </location>
    <ligand>
        <name>[4Fe-4S] cluster</name>
        <dbReference type="ChEBI" id="CHEBI:49883"/>
        <label>2</label>
    </ligand>
</feature>
<evidence type="ECO:0000259" key="10">
    <source>
        <dbReference type="PROSITE" id="PS51379"/>
    </source>
</evidence>
<keyword evidence="6 8" id="KW-0408">Iron</keyword>
<evidence type="ECO:0000256" key="7">
    <source>
        <dbReference type="ARBA" id="ARBA00023014"/>
    </source>
</evidence>
<evidence type="ECO:0000256" key="8">
    <source>
        <dbReference type="HAMAP-Rule" id="MF_00461"/>
    </source>
</evidence>
<evidence type="ECO:0000256" key="3">
    <source>
        <dbReference type="ARBA" id="ARBA00022723"/>
    </source>
</evidence>
<dbReference type="Pfam" id="PF13375">
    <property type="entry name" value="RnfC_N"/>
    <property type="match status" value="1"/>
</dbReference>
<dbReference type="EMBL" id="JBEVCJ010000001">
    <property type="protein sequence ID" value="MET1253842.1"/>
    <property type="molecule type" value="Genomic_DNA"/>
</dbReference>
<keyword evidence="1 8" id="KW-0813">Transport</keyword>
<dbReference type="Pfam" id="PF01512">
    <property type="entry name" value="Complex1_51K"/>
    <property type="match status" value="1"/>
</dbReference>
<dbReference type="NCBIfam" id="NF003454">
    <property type="entry name" value="PRK05035.1"/>
    <property type="match status" value="1"/>
</dbReference>
<evidence type="ECO:0000313" key="12">
    <source>
        <dbReference type="Proteomes" id="UP001548189"/>
    </source>
</evidence>
<proteinExistence type="inferred from homology"/>
<comment type="function">
    <text evidence="8">Part of a membrane-bound complex that couples electron transfer with translocation of ions across the membrane.</text>
</comment>
<dbReference type="Pfam" id="PF10531">
    <property type="entry name" value="SLBB"/>
    <property type="match status" value="1"/>
</dbReference>
<comment type="subcellular location">
    <subcellularLocation>
        <location evidence="8">Cell inner membrane</location>
        <topology evidence="8">Peripheral membrane protein</topology>
    </subcellularLocation>
</comment>
<keyword evidence="12" id="KW-1185">Reference proteome</keyword>
<feature type="region of interest" description="Disordered" evidence="9">
    <location>
        <begin position="526"/>
        <end position="548"/>
    </location>
</feature>
<dbReference type="PROSITE" id="PS00198">
    <property type="entry name" value="4FE4S_FER_1"/>
    <property type="match status" value="1"/>
</dbReference>
<dbReference type="InterPro" id="IPR026902">
    <property type="entry name" value="RnfC_N"/>
</dbReference>
<keyword evidence="4 8" id="KW-0677">Repeat</keyword>
<feature type="domain" description="4Fe-4S ferredoxin-type" evidence="10">
    <location>
        <begin position="424"/>
        <end position="455"/>
    </location>
</feature>